<dbReference type="Proteomes" id="UP001229486">
    <property type="component" value="Unassembled WGS sequence"/>
</dbReference>
<comment type="subcellular location">
    <subcellularLocation>
        <location evidence="1">Cell membrane</location>
        <topology evidence="1">Multi-pass membrane protein</topology>
    </subcellularLocation>
</comment>
<feature type="transmembrane region" description="Helical" evidence="9">
    <location>
        <begin position="490"/>
        <end position="507"/>
    </location>
</feature>
<protein>
    <submittedName>
        <fullName evidence="10">Urea transport system permease protein</fullName>
    </submittedName>
</protein>
<gene>
    <name evidence="10" type="ORF">J2793_000370</name>
</gene>
<evidence type="ECO:0000313" key="11">
    <source>
        <dbReference type="Proteomes" id="UP001229486"/>
    </source>
</evidence>
<feature type="transmembrane region" description="Helical" evidence="9">
    <location>
        <begin position="604"/>
        <end position="623"/>
    </location>
</feature>
<dbReference type="EMBL" id="JAURTK010000001">
    <property type="protein sequence ID" value="MDP9644948.1"/>
    <property type="molecule type" value="Genomic_DNA"/>
</dbReference>
<feature type="transmembrane region" description="Helical" evidence="9">
    <location>
        <begin position="574"/>
        <end position="598"/>
    </location>
</feature>
<keyword evidence="3" id="KW-1003">Cell membrane</keyword>
<feature type="transmembrane region" description="Helical" evidence="9">
    <location>
        <begin position="442"/>
        <end position="460"/>
    </location>
</feature>
<feature type="transmembrane region" description="Helical" evidence="9">
    <location>
        <begin position="347"/>
        <end position="374"/>
    </location>
</feature>
<dbReference type="InterPro" id="IPR017779">
    <property type="entry name" value="ABC_UrtB_bac"/>
</dbReference>
<accession>A0AB73I4L8</accession>
<feature type="transmembrane region" description="Helical" evidence="9">
    <location>
        <begin position="381"/>
        <end position="400"/>
    </location>
</feature>
<comment type="caution">
    <text evidence="10">The sequence shown here is derived from an EMBL/GenBank/DDBJ whole genome shotgun (WGS) entry which is preliminary data.</text>
</comment>
<keyword evidence="2" id="KW-0813">Transport</keyword>
<dbReference type="AlphaFoldDB" id="A0AB73I4L8"/>
<reference evidence="10" key="1">
    <citation type="submission" date="2023-07" db="EMBL/GenBank/DDBJ databases">
        <title>Sorghum-associated microbial communities from plants grown in Nebraska, USA.</title>
        <authorList>
            <person name="Schachtman D."/>
        </authorList>
    </citation>
    <scope>NUCLEOTIDE SEQUENCE</scope>
    <source>
        <strain evidence="10">DS1061</strain>
    </source>
</reference>
<comment type="similarity">
    <text evidence="8">Belongs to the binding-protein-dependent transport system permease family. LivHM subfamily.</text>
</comment>
<dbReference type="InterPro" id="IPR001851">
    <property type="entry name" value="ABC_transp_permease"/>
</dbReference>
<evidence type="ECO:0000256" key="2">
    <source>
        <dbReference type="ARBA" id="ARBA00022448"/>
    </source>
</evidence>
<dbReference type="PANTHER" id="PTHR11795:SF447">
    <property type="entry name" value="ABC TRANSPORTER PERMEASE PROTEIN"/>
    <property type="match status" value="1"/>
</dbReference>
<evidence type="ECO:0000256" key="9">
    <source>
        <dbReference type="SAM" id="Phobius"/>
    </source>
</evidence>
<evidence type="ECO:0000256" key="4">
    <source>
        <dbReference type="ARBA" id="ARBA00022692"/>
    </source>
</evidence>
<feature type="transmembrane region" description="Helical" evidence="9">
    <location>
        <begin position="406"/>
        <end position="430"/>
    </location>
</feature>
<sequence length="640" mass="67523">MNSRRPLPCSGTRNEFAANPACAAIAIETHARLASDHGRHACDPFRSTLPHAIRRLNVAVQRAAQHRPAFNRRDASFAKRVAGHSSKAIMAFSFLTFAQRFARRSVNSTALALLTLVALGSLTPHAAFALTAADVAPLAADDFDAKSAAIDKLIANHDKESVAVLKALSEDGVLATDSGAVLLQDGDATRDAVTGKTVAASDAQPVTLNNLLRSKVAGALSGLQLDSPDKATREQAINALLKNPDPSIKPLVDTARAKETDPALKKRLDTLWAMTALHDADAAKRLEAVNLVAARHDLDMNELLRPLVAKKPDGTFAEADARVRAAAQSGIDELDAIQRRGEIAGTLFAGLSLGSVLLLAALGLAITYGLIGVINMAHGEFLMIGAYATYVVQNLFQRFAPGGFDWYPLVAVPASFVAAALVGIVIERLVLKHLYGRPLETLLTTFGISLILIQATRMLFGAQNVQVVNPSWMSGGVTVMANLILPYNRLAILAFSLIVVGIAWAVLTKTRLGLFVRAVTQNRRMAACVGVKTARVDSYAFAFGAGIAGLGGCALSQIGNVGPDLGQSYIIDSFMAVVLGGVGQLAGTVIGGFGLGLVSKAIEPFWGAVLAKIAVLVLIVLFIQKRPQGMFALKGRSAEA</sequence>
<proteinExistence type="inferred from homology"/>
<dbReference type="GO" id="GO:0022857">
    <property type="term" value="F:transmembrane transporter activity"/>
    <property type="evidence" value="ECO:0007669"/>
    <property type="project" value="InterPro"/>
</dbReference>
<keyword evidence="6 9" id="KW-1133">Transmembrane helix</keyword>
<dbReference type="PANTHER" id="PTHR11795">
    <property type="entry name" value="BRANCHED-CHAIN AMINO ACID TRANSPORT SYSTEM PERMEASE PROTEIN LIVH"/>
    <property type="match status" value="1"/>
</dbReference>
<evidence type="ECO:0000256" key="8">
    <source>
        <dbReference type="ARBA" id="ARBA00037998"/>
    </source>
</evidence>
<evidence type="ECO:0000256" key="6">
    <source>
        <dbReference type="ARBA" id="ARBA00022989"/>
    </source>
</evidence>
<dbReference type="InterPro" id="IPR052157">
    <property type="entry name" value="BCAA_transport_permease"/>
</dbReference>
<dbReference type="Pfam" id="PF02653">
    <property type="entry name" value="BPD_transp_2"/>
    <property type="match status" value="1"/>
</dbReference>
<evidence type="ECO:0000256" key="1">
    <source>
        <dbReference type="ARBA" id="ARBA00004651"/>
    </source>
</evidence>
<evidence type="ECO:0000256" key="7">
    <source>
        <dbReference type="ARBA" id="ARBA00023136"/>
    </source>
</evidence>
<organism evidence="10 11">
    <name type="scientific">Paraburkholderia caledonica</name>
    <dbReference type="NCBI Taxonomy" id="134536"/>
    <lineage>
        <taxon>Bacteria</taxon>
        <taxon>Pseudomonadati</taxon>
        <taxon>Pseudomonadota</taxon>
        <taxon>Betaproteobacteria</taxon>
        <taxon>Burkholderiales</taxon>
        <taxon>Burkholderiaceae</taxon>
        <taxon>Paraburkholderia</taxon>
    </lineage>
</organism>
<keyword evidence="7 9" id="KW-0472">Membrane</keyword>
<dbReference type="GO" id="GO:0005886">
    <property type="term" value="C:plasma membrane"/>
    <property type="evidence" value="ECO:0007669"/>
    <property type="project" value="UniProtKB-SubCell"/>
</dbReference>
<evidence type="ECO:0000256" key="3">
    <source>
        <dbReference type="ARBA" id="ARBA00022475"/>
    </source>
</evidence>
<keyword evidence="4 9" id="KW-0812">Transmembrane</keyword>
<keyword evidence="5" id="KW-0029">Amino-acid transport</keyword>
<name>A0AB73I4L8_9BURK</name>
<evidence type="ECO:0000313" key="10">
    <source>
        <dbReference type="EMBL" id="MDP9644948.1"/>
    </source>
</evidence>
<dbReference type="CDD" id="cd06582">
    <property type="entry name" value="TM_PBP1_LivH_like"/>
    <property type="match status" value="1"/>
</dbReference>
<dbReference type="GO" id="GO:0006865">
    <property type="term" value="P:amino acid transport"/>
    <property type="evidence" value="ECO:0007669"/>
    <property type="project" value="UniProtKB-KW"/>
</dbReference>
<dbReference type="NCBIfam" id="TIGR03409">
    <property type="entry name" value="urea_trans_UrtB"/>
    <property type="match status" value="1"/>
</dbReference>
<evidence type="ECO:0000256" key="5">
    <source>
        <dbReference type="ARBA" id="ARBA00022970"/>
    </source>
</evidence>